<dbReference type="InterPro" id="IPR002575">
    <property type="entry name" value="Aminoglycoside_PTrfase"/>
</dbReference>
<protein>
    <recommendedName>
        <fullName evidence="1">Aminoglycoside phosphotransferase domain-containing protein</fullName>
    </recommendedName>
</protein>
<reference evidence="2 3" key="1">
    <citation type="submission" date="2014-06" db="EMBL/GenBank/DDBJ databases">
        <title>Helicobacter pullorum isolates in fresh chicken meat - phenotypic and genotypic features.</title>
        <authorList>
            <person name="Borges V."/>
            <person name="Santos A."/>
            <person name="Correia C.B."/>
            <person name="Saraiva M."/>
            <person name="Menard A."/>
            <person name="Vieira L."/>
            <person name="Sampaio D.A."/>
            <person name="Gomes J.P."/>
            <person name="Oleastro M."/>
        </authorList>
    </citation>
    <scope>NUCLEOTIDE SEQUENCE [LARGE SCALE GENOMIC DNA]</scope>
    <source>
        <strain evidence="2 3">229334/12</strain>
    </source>
</reference>
<evidence type="ECO:0000313" key="2">
    <source>
        <dbReference type="EMBL" id="KPH55982.1"/>
    </source>
</evidence>
<dbReference type="InterPro" id="IPR011009">
    <property type="entry name" value="Kinase-like_dom_sf"/>
</dbReference>
<name>A0A0N1EDH4_9HELI</name>
<dbReference type="PATRIC" id="fig|35818.11.peg.1084"/>
<feature type="domain" description="Aminoglycoside phosphotransferase" evidence="1">
    <location>
        <begin position="155"/>
        <end position="212"/>
    </location>
</feature>
<evidence type="ECO:0000313" key="3">
    <source>
        <dbReference type="Proteomes" id="UP000037997"/>
    </source>
</evidence>
<organism evidence="2 3">
    <name type="scientific">Helicobacter pullorum</name>
    <dbReference type="NCBI Taxonomy" id="35818"/>
    <lineage>
        <taxon>Bacteria</taxon>
        <taxon>Pseudomonadati</taxon>
        <taxon>Campylobacterota</taxon>
        <taxon>Epsilonproteobacteria</taxon>
        <taxon>Campylobacterales</taxon>
        <taxon>Helicobacteraceae</taxon>
        <taxon>Helicobacter</taxon>
    </lineage>
</organism>
<dbReference type="Gene3D" id="3.90.1200.10">
    <property type="match status" value="1"/>
</dbReference>
<accession>A0A0N1EDH4</accession>
<sequence>MQKINIEGHSGCKLEITDNVIFKSTSDSTYSKRLKKQCEKQKEFFTLLSCNENLIVPEVLNETWDKNSNNMRGGGADKLGFAMPYYNANNFIDFFETNAIESIKEKVYAILSFIDSNIRKCSSKCIEKEILYNKCLEIESKLLPPIRQYFSPLLLKIQQEIDSLAETIELPIGRCHGDLTFSNILFFGQKIVLIDFLDSFIETPLQDMVKLRQDTKHLWSLNLYKNKFDIAKIKMILDFLDRIIHAHFQIYPFYEMYYGIFQKINLLRILPYAKEEKIIQYLFREISIQ</sequence>
<proteinExistence type="predicted"/>
<dbReference type="RefSeq" id="WP_054197891.1">
    <property type="nucleotide sequence ID" value="NZ_JNOC01000029.1"/>
</dbReference>
<dbReference type="SUPFAM" id="SSF56112">
    <property type="entry name" value="Protein kinase-like (PK-like)"/>
    <property type="match status" value="1"/>
</dbReference>
<dbReference type="EMBL" id="JNOC01000029">
    <property type="protein sequence ID" value="KPH55982.1"/>
    <property type="molecule type" value="Genomic_DNA"/>
</dbReference>
<comment type="caution">
    <text evidence="2">The sequence shown here is derived from an EMBL/GenBank/DDBJ whole genome shotgun (WGS) entry which is preliminary data.</text>
</comment>
<dbReference type="Pfam" id="PF01636">
    <property type="entry name" value="APH"/>
    <property type="match status" value="1"/>
</dbReference>
<dbReference type="AlphaFoldDB" id="A0A0N1EDH4"/>
<gene>
    <name evidence="2" type="ORF">HPU229334_05495</name>
</gene>
<evidence type="ECO:0000259" key="1">
    <source>
        <dbReference type="Pfam" id="PF01636"/>
    </source>
</evidence>
<dbReference type="Proteomes" id="UP000037997">
    <property type="component" value="Unassembled WGS sequence"/>
</dbReference>